<proteinExistence type="predicted"/>
<sequence>MIDLPIEGVYSVEERRAFVYEYMLAPYGEKQKLLKVRGIRDDQLRRWKRAVLADTLDHGLVPWTEGRVDMDETSAVARLLQENAALREQIAARDAAHQRELEQRDEELGRQRRAVDALGKAIELLHPSGDAKNSEPDPAAAPTPDPAPTKKQR</sequence>
<protein>
    <submittedName>
        <fullName evidence="2">Unannotated protein</fullName>
    </submittedName>
</protein>
<organism evidence="2">
    <name type="scientific">freshwater metagenome</name>
    <dbReference type="NCBI Taxonomy" id="449393"/>
    <lineage>
        <taxon>unclassified sequences</taxon>
        <taxon>metagenomes</taxon>
        <taxon>ecological metagenomes</taxon>
    </lineage>
</organism>
<dbReference type="AlphaFoldDB" id="A0A6J6UMX2"/>
<dbReference type="EMBL" id="CAEZYQ010000024">
    <property type="protein sequence ID" value="CAB4761170.1"/>
    <property type="molecule type" value="Genomic_DNA"/>
</dbReference>
<name>A0A6J6UMX2_9ZZZZ</name>
<accession>A0A6J6UMX2</accession>
<feature type="region of interest" description="Disordered" evidence="1">
    <location>
        <begin position="121"/>
        <end position="153"/>
    </location>
</feature>
<evidence type="ECO:0000256" key="1">
    <source>
        <dbReference type="SAM" id="MobiDB-lite"/>
    </source>
</evidence>
<gene>
    <name evidence="2" type="ORF">UFOPK2761_02636</name>
</gene>
<evidence type="ECO:0000313" key="2">
    <source>
        <dbReference type="EMBL" id="CAB4761170.1"/>
    </source>
</evidence>
<reference evidence="2" key="1">
    <citation type="submission" date="2020-05" db="EMBL/GenBank/DDBJ databases">
        <authorList>
            <person name="Chiriac C."/>
            <person name="Salcher M."/>
            <person name="Ghai R."/>
            <person name="Kavagutti S V."/>
        </authorList>
    </citation>
    <scope>NUCLEOTIDE SEQUENCE</scope>
</reference>